<dbReference type="InterPro" id="IPR000068">
    <property type="entry name" value="GPCR_3_Ca_sens_rcpt-rel"/>
</dbReference>
<comment type="caution">
    <text evidence="9">The sequence shown here is derived from an EMBL/GenBank/DDBJ whole genome shotgun (WGS) entry which is preliminary data.</text>
</comment>
<dbReference type="SUPFAM" id="SSF53822">
    <property type="entry name" value="Periplasmic binding protein-like I"/>
    <property type="match status" value="1"/>
</dbReference>
<evidence type="ECO:0000256" key="2">
    <source>
        <dbReference type="ARBA" id="ARBA00022692"/>
    </source>
</evidence>
<accession>A0ABN9M941</accession>
<name>A0ABN9M941_9NEOB</name>
<evidence type="ECO:0000256" key="6">
    <source>
        <dbReference type="ARBA" id="ARBA00023180"/>
    </source>
</evidence>
<evidence type="ECO:0000313" key="10">
    <source>
        <dbReference type="Proteomes" id="UP001176940"/>
    </source>
</evidence>
<keyword evidence="6" id="KW-0325">Glycoprotein</keyword>
<evidence type="ECO:0000256" key="4">
    <source>
        <dbReference type="ARBA" id="ARBA00023136"/>
    </source>
</evidence>
<dbReference type="EMBL" id="CAUEEQ010054559">
    <property type="protein sequence ID" value="CAJ0962193.1"/>
    <property type="molecule type" value="Genomic_DNA"/>
</dbReference>
<gene>
    <name evidence="9" type="ORF">RIMI_LOCUS18115937</name>
</gene>
<organism evidence="9 10">
    <name type="scientific">Ranitomeya imitator</name>
    <name type="common">mimic poison frog</name>
    <dbReference type="NCBI Taxonomy" id="111125"/>
    <lineage>
        <taxon>Eukaryota</taxon>
        <taxon>Metazoa</taxon>
        <taxon>Chordata</taxon>
        <taxon>Craniata</taxon>
        <taxon>Vertebrata</taxon>
        <taxon>Euteleostomi</taxon>
        <taxon>Amphibia</taxon>
        <taxon>Batrachia</taxon>
        <taxon>Anura</taxon>
        <taxon>Neobatrachia</taxon>
        <taxon>Hyloidea</taxon>
        <taxon>Dendrobatidae</taxon>
        <taxon>Dendrobatinae</taxon>
        <taxon>Ranitomeya</taxon>
    </lineage>
</organism>
<keyword evidence="4" id="KW-0472">Membrane</keyword>
<dbReference type="PANTHER" id="PTHR24061:SF0">
    <property type="entry name" value="C-FAMILY ODORANT RECEPTOR OLFCT1"/>
    <property type="match status" value="1"/>
</dbReference>
<dbReference type="PRINTS" id="PR00248">
    <property type="entry name" value="GPCRMGR"/>
</dbReference>
<evidence type="ECO:0000256" key="3">
    <source>
        <dbReference type="ARBA" id="ARBA00022989"/>
    </source>
</evidence>
<reference evidence="9" key="1">
    <citation type="submission" date="2023-07" db="EMBL/GenBank/DDBJ databases">
        <authorList>
            <person name="Stuckert A."/>
        </authorList>
    </citation>
    <scope>NUCLEOTIDE SEQUENCE</scope>
</reference>
<sequence length="382" mass="43231">MQTSDSAAPGKEKESRAICKETERRNEQRQREELEREVISHLSTSSLLSDKKQFTSFFRTVPSDAFQSKVLSQLILHFGWTWVGLVALANDYGQLGIQVIKQEILKSGACVEFTEYIQIGKTNSNIVQIIKASTAQAVVIFSTDVHLLPLLDELMGQNVTGKIWVASEGWSTSSLFSSEKYSNLLAGTMGFAFYSGNIPGFQKYLDHISPSSLPEKPWNWMFWEENVGCAFLDFENFTFSRQRPSRNCTEEETIADFHTFLKQVPNIRITIYVIAKALHDLHSRRSGNSLLFGRNCSDFWNIKPWQKCLAEKASHRQGHCLLGCQELVATISSSISKTTRVKLSSGRDVFFDVNGDPPPLYDLVNWQLGSPIVDWYNLTFGQ</sequence>
<dbReference type="InterPro" id="IPR000337">
    <property type="entry name" value="GPCR_3"/>
</dbReference>
<keyword evidence="5" id="KW-0675">Receptor</keyword>
<proteinExistence type="predicted"/>
<dbReference type="Pfam" id="PF01094">
    <property type="entry name" value="ANF_receptor"/>
    <property type="match status" value="1"/>
</dbReference>
<dbReference type="PANTHER" id="PTHR24061">
    <property type="entry name" value="CALCIUM-SENSING RECEPTOR-RELATED"/>
    <property type="match status" value="1"/>
</dbReference>
<dbReference type="InterPro" id="IPR001828">
    <property type="entry name" value="ANF_lig-bd_rcpt"/>
</dbReference>
<evidence type="ECO:0000256" key="7">
    <source>
        <dbReference type="SAM" id="MobiDB-lite"/>
    </source>
</evidence>
<evidence type="ECO:0000259" key="8">
    <source>
        <dbReference type="Pfam" id="PF01094"/>
    </source>
</evidence>
<evidence type="ECO:0000256" key="5">
    <source>
        <dbReference type="ARBA" id="ARBA00023170"/>
    </source>
</evidence>
<feature type="compositionally biased region" description="Basic and acidic residues" evidence="7">
    <location>
        <begin position="10"/>
        <end position="32"/>
    </location>
</feature>
<dbReference type="Gene3D" id="3.40.50.2300">
    <property type="match status" value="1"/>
</dbReference>
<keyword evidence="2" id="KW-0812">Transmembrane</keyword>
<protein>
    <recommendedName>
        <fullName evidence="8">Receptor ligand binding region domain-containing protein</fullName>
    </recommendedName>
</protein>
<keyword evidence="10" id="KW-1185">Reference proteome</keyword>
<dbReference type="InterPro" id="IPR028082">
    <property type="entry name" value="Peripla_BP_I"/>
</dbReference>
<evidence type="ECO:0000256" key="1">
    <source>
        <dbReference type="ARBA" id="ARBA00004141"/>
    </source>
</evidence>
<dbReference type="Proteomes" id="UP001176940">
    <property type="component" value="Unassembled WGS sequence"/>
</dbReference>
<feature type="domain" description="Receptor ligand binding region" evidence="8">
    <location>
        <begin position="38"/>
        <end position="367"/>
    </location>
</feature>
<evidence type="ECO:0000313" key="9">
    <source>
        <dbReference type="EMBL" id="CAJ0962193.1"/>
    </source>
</evidence>
<comment type="subcellular location">
    <subcellularLocation>
        <location evidence="1">Membrane</location>
        <topology evidence="1">Multi-pass membrane protein</topology>
    </subcellularLocation>
</comment>
<feature type="region of interest" description="Disordered" evidence="7">
    <location>
        <begin position="1"/>
        <end position="32"/>
    </location>
</feature>
<dbReference type="PRINTS" id="PR00592">
    <property type="entry name" value="CASENSINGR"/>
</dbReference>
<keyword evidence="3" id="KW-1133">Transmembrane helix</keyword>